<protein>
    <submittedName>
        <fullName evidence="12">DNA repair protein RAD5B</fullName>
    </submittedName>
</protein>
<dbReference type="PANTHER" id="PTHR45626">
    <property type="entry name" value="TRANSCRIPTION TERMINATION FACTOR 2-RELATED"/>
    <property type="match status" value="1"/>
</dbReference>
<dbReference type="InterPro" id="IPR050628">
    <property type="entry name" value="SNF2_RAD54_helicase_TF"/>
</dbReference>
<dbReference type="SMART" id="SM00298">
    <property type="entry name" value="CHROMO"/>
    <property type="match status" value="1"/>
</dbReference>
<evidence type="ECO:0000256" key="4">
    <source>
        <dbReference type="ARBA" id="ARBA00022741"/>
    </source>
</evidence>
<dbReference type="GO" id="GO:0008094">
    <property type="term" value="F:ATP-dependent activity, acting on DNA"/>
    <property type="evidence" value="ECO:0007669"/>
    <property type="project" value="UniProtKB-ARBA"/>
</dbReference>
<keyword evidence="1" id="KW-0489">Methyltransferase</keyword>
<dbReference type="GO" id="GO:0005524">
    <property type="term" value="F:ATP binding"/>
    <property type="evidence" value="ECO:0007669"/>
    <property type="project" value="UniProtKB-KW"/>
</dbReference>
<keyword evidence="3" id="KW-0677">Repeat</keyword>
<dbReference type="SMART" id="SM00487">
    <property type="entry name" value="DEXDc"/>
    <property type="match status" value="1"/>
</dbReference>
<evidence type="ECO:0000256" key="1">
    <source>
        <dbReference type="ARBA" id="ARBA00022603"/>
    </source>
</evidence>
<feature type="compositionally biased region" description="Polar residues" evidence="9">
    <location>
        <begin position="172"/>
        <end position="194"/>
    </location>
</feature>
<keyword evidence="13" id="KW-1185">Reference proteome</keyword>
<gene>
    <name evidence="12" type="primary">RAD5B</name>
    <name evidence="12" type="ORF">LOC62_06G008225</name>
</gene>
<feature type="coiled-coil region" evidence="8">
    <location>
        <begin position="1588"/>
        <end position="1638"/>
    </location>
</feature>
<evidence type="ECO:0000313" key="12">
    <source>
        <dbReference type="EMBL" id="WOO84708.1"/>
    </source>
</evidence>
<dbReference type="PROSITE" id="PS50013">
    <property type="entry name" value="CHROMO_2"/>
    <property type="match status" value="1"/>
</dbReference>
<dbReference type="InterPro" id="IPR000330">
    <property type="entry name" value="SNF2_N"/>
</dbReference>
<proteinExistence type="predicted"/>
<keyword evidence="6" id="KW-0067">ATP-binding</keyword>
<organism evidence="12 13">
    <name type="scientific">Vanrija pseudolonga</name>
    <dbReference type="NCBI Taxonomy" id="143232"/>
    <lineage>
        <taxon>Eukaryota</taxon>
        <taxon>Fungi</taxon>
        <taxon>Dikarya</taxon>
        <taxon>Basidiomycota</taxon>
        <taxon>Agaricomycotina</taxon>
        <taxon>Tremellomycetes</taxon>
        <taxon>Trichosporonales</taxon>
        <taxon>Trichosporonaceae</taxon>
        <taxon>Vanrija</taxon>
    </lineage>
</organism>
<dbReference type="InterPro" id="IPR016197">
    <property type="entry name" value="Chromo-like_dom_sf"/>
</dbReference>
<feature type="region of interest" description="Disordered" evidence="9">
    <location>
        <begin position="1658"/>
        <end position="1702"/>
    </location>
</feature>
<keyword evidence="4" id="KW-0547">Nucleotide-binding</keyword>
<keyword evidence="2" id="KW-0808">Transferase</keyword>
<sequence length="2335" mass="259144">MAGDRSTSRRAAAVSVSYVDLTFDSEDDDTEARPLQNSQRHNRTKQSPPPEDSSSSEGECPGLGEEEYEVEYIVDSRFRSYGGKPVFEYLIHWQGYPISERSWTLGSQLDEDDPSVLQFHKKYPKKLRRGQRTLLDVLRSVPSATGKQSAAPTRATNADAKIVPTRDIKVNTKVTTPRNAKATTVQAPSSTPTSKPRVVGKENQRVPAKRARSESDDDFKADDGSESESEVGDEDETPSEPSETATPSEDEVDERPTKTARKTHGGWGAGPKGPKKPKVVLHNFKTNVVPLKMSVDLKTAAKQSAEDLPPINDIEAMFEHLNSRLPAIEKVAKRLNGRKLRVATMCSGTESPLLALNMIAKAAKVQSDISLEFDHVFSCEIEPFKQAYIERNFAPPILFRDVTELGGNQAHTAYGSLVDVPGNVDILIAGTSCVDYSGLNNEKQDIDANGESGRTFRGMLQWVQKHQPPIVILENVCSAPWDKVVEYFAEIDYDAQHSRLDTKEFYIPHTRTRVYLFATPMQAGSKQQHLAEKWAATVRDLRRPWSSSFEAFLLPTDDVNIHRTRLDLTAARFAKDGTQRKATDWGRCESRHARARQEEGLGVLRPLTSWQEAGVCKGLDWTWNDWLLGQTERVLDLLEISTLRMAKDGIDAGFKACIWNVSQNVDRQTGSSKTALAPCLTPNMIPWVTNRGGPVTGREALALQGIPVSELLLTSENEDQLADLAGNAMTTTVVGASMLAALYVAAHTLPEGEDAMVEAHKAAVNQERETAAAASRIVGEQNLVRRRLDLARVAKTPLAEILDLAERSSRYCACEGQSGTASAPVQRCLACGYRSCQSCGGRPEHVYALCKDVRVQPTQFEKDFKSMLPMRVTFSGISADSLDAAKRRAEKDGKGQVKSSDWTKWSQAVIEATHHAEFRFRFLKRQNIWTAVYESPSASLELWLQSPTPEWRLIIKPPVKEPANSRLRQLLLQPAARMRLNLKRTDLLDGLWEVCVPSDQTFDVEIGQAGEMVPSWQASLGLQDGLQDTWRWSKYKITVPEETDRALDRPLSGVYSLLPQCGQAMASLHVKEETEAGQPRMYFFLDPNRSGEASDDRFVFSTSTERLDYDVPRDIVASLDPKWRETVRTKSDHKRVAVHVRGGWVQCQNTRLVAISDKAIGAKAGTGHGATVSLPPSAESVSSSADDCKHATAILSASVPLDPSHSEPMWRPEAWGEVDLQHNGNTTFANLAWITERLPSLDGFSSWTSLPDVEVAGAACSECAPHRPTIHWIKQLGKPNKNGHKTKSTIFPFEDRKQAGRYEHVRVAGGVGQLLTIQALKHRPAPFALQLRLDDNIGTFRIGLNIMSLAHRALSRLPKSNAKGTIQLSWRLTTGLVADVPERPRVFVLPSNKRDPEHSQPSNFLLPLRKEQLRSLWWMISQERAEGKTHTFVEEEISEAQLPALGWRAEGKAERPVMVRGGVIADQVGYGKTIISLALIAETTGQKAPEPAPPGLIDSKATLIVVPGHLSKQWPSEIKRFTGSLFETIVIQTVKDLQQTTIQDIKAADVIVVASELFESDVYWQRFEYLSAQPDGWLGDKNGGRFFADQLDAAMLSLNEQVQSLQEGGTQAALQCRAALHKRALSKAENKKDELKAANFGKRLKGAAYRDKYDADTHVNKKTKASSSKTSSEGDDDNTEESDSLLAKPTFRPSSGAESLSGPAATKSFKRIACPVLHMFRFRRVIADEFTYLDKRGLASLFRLSSSAKWVLSGTPPVNDFPAVRSLASFMGIHLGVEDDTEGSTQLQKSRAKEQTAAEKFHAFREVHSASWHRRRGDLAQEFLDAFVRQNIAEIEDIPTLEHIHNFRLPASEGAVYLELEHHLQALEMQARKETKFKNVSQGDRNARLEEALADSRTAEEALLKRCCHFTLDLSDKKHDAKTAIEACDHIASARRKQLEGCEDDLRKSINIGVGLHAWIRKHGDFSRDDQQPFRDWVQFSFDETKHSGDAEAAQRLVEVLRKCNFTSTTIPSESADVKAAKVEKKPLQDVKWDLREHTHLLRRLSKELVARVRSLRFFDVVRKLQRNGADARKVLGTSACGHQPSASANIEMAVLSCCGHVACHSCMVEAANSQRCVKGDDCHAAVRHTNIVKVSSLGVEGELHSGRYGAKLEHLVKLINTIPRSERVLVFLQWDDLATKVSDALNAGGIKHISLAGGGVKARANKLDNFQSSDSDTHRVLLLKINDASAAGSNLTTANHAIFIGPLFTNTLLNYRAVETQAIGRIRRFGQNKTVHVHRLMALDTIDVSIYQTRLAEQRAKADYVAIPQTSYDPKAKMRKRRSEGGEVERELGV</sequence>
<evidence type="ECO:0000256" key="6">
    <source>
        <dbReference type="ARBA" id="ARBA00022840"/>
    </source>
</evidence>
<evidence type="ECO:0000256" key="3">
    <source>
        <dbReference type="ARBA" id="ARBA00022737"/>
    </source>
</evidence>
<dbReference type="InterPro" id="IPR001650">
    <property type="entry name" value="Helicase_C-like"/>
</dbReference>
<feature type="compositionally biased region" description="Acidic residues" evidence="9">
    <location>
        <begin position="215"/>
        <end position="238"/>
    </location>
</feature>
<dbReference type="Gene3D" id="3.40.50.10810">
    <property type="entry name" value="Tandem AAA-ATPase domain"/>
    <property type="match status" value="1"/>
</dbReference>
<dbReference type="PROSITE" id="PS51194">
    <property type="entry name" value="HELICASE_CTER"/>
    <property type="match status" value="1"/>
</dbReference>
<evidence type="ECO:0000256" key="7">
    <source>
        <dbReference type="ARBA" id="ARBA00023242"/>
    </source>
</evidence>
<dbReference type="GO" id="GO:0006281">
    <property type="term" value="P:DNA repair"/>
    <property type="evidence" value="ECO:0007669"/>
    <property type="project" value="TreeGrafter"/>
</dbReference>
<evidence type="ECO:0000313" key="13">
    <source>
        <dbReference type="Proteomes" id="UP000827549"/>
    </source>
</evidence>
<evidence type="ECO:0000256" key="2">
    <source>
        <dbReference type="ARBA" id="ARBA00022679"/>
    </source>
</evidence>
<dbReference type="PANTHER" id="PTHR45626:SF26">
    <property type="entry name" value="FAMILY HELICASE, PUTATIVE (AFU_ORTHOLOGUE AFUA_2G09120)-RELATED"/>
    <property type="match status" value="1"/>
</dbReference>
<dbReference type="GO" id="GO:0005634">
    <property type="term" value="C:nucleus"/>
    <property type="evidence" value="ECO:0007669"/>
    <property type="project" value="TreeGrafter"/>
</dbReference>
<dbReference type="InterPro" id="IPR001525">
    <property type="entry name" value="C5_MeTfrase"/>
</dbReference>
<accession>A0AAF0YDF1</accession>
<dbReference type="GO" id="GO:0016787">
    <property type="term" value="F:hydrolase activity"/>
    <property type="evidence" value="ECO:0007669"/>
    <property type="project" value="UniProtKB-KW"/>
</dbReference>
<dbReference type="SUPFAM" id="SSF54160">
    <property type="entry name" value="Chromo domain-like"/>
    <property type="match status" value="1"/>
</dbReference>
<dbReference type="EMBL" id="CP086719">
    <property type="protein sequence ID" value="WOO84708.1"/>
    <property type="molecule type" value="Genomic_DNA"/>
</dbReference>
<dbReference type="InterPro" id="IPR049730">
    <property type="entry name" value="SNF2/RAD54-like_C"/>
</dbReference>
<name>A0AAF0YDF1_9TREE</name>
<feature type="region of interest" description="Disordered" evidence="9">
    <location>
        <begin position="2315"/>
        <end position="2335"/>
    </location>
</feature>
<dbReference type="InterPro" id="IPR014001">
    <property type="entry name" value="Helicase_ATP-bd"/>
</dbReference>
<dbReference type="InterPro" id="IPR027417">
    <property type="entry name" value="P-loop_NTPase"/>
</dbReference>
<dbReference type="SUPFAM" id="SSF52540">
    <property type="entry name" value="P-loop containing nucleoside triphosphate hydrolases"/>
    <property type="match status" value="2"/>
</dbReference>
<feature type="domain" description="Helicase C-terminal" evidence="11">
    <location>
        <begin position="2152"/>
        <end position="2316"/>
    </location>
</feature>
<evidence type="ECO:0000256" key="8">
    <source>
        <dbReference type="SAM" id="Coils"/>
    </source>
</evidence>
<feature type="region of interest" description="Disordered" evidence="9">
    <location>
        <begin position="20"/>
        <end position="64"/>
    </location>
</feature>
<dbReference type="InterPro" id="IPR000953">
    <property type="entry name" value="Chromo/chromo_shadow_dom"/>
</dbReference>
<evidence type="ECO:0000256" key="9">
    <source>
        <dbReference type="SAM" id="MobiDB-lite"/>
    </source>
</evidence>
<feature type="compositionally biased region" description="Acidic residues" evidence="9">
    <location>
        <begin position="1673"/>
        <end position="1683"/>
    </location>
</feature>
<dbReference type="GO" id="GO:0006338">
    <property type="term" value="P:chromatin remodeling"/>
    <property type="evidence" value="ECO:0007669"/>
    <property type="project" value="UniProtKB-ARBA"/>
</dbReference>
<feature type="domain" description="Chromo" evidence="10">
    <location>
        <begin position="68"/>
        <end position="131"/>
    </location>
</feature>
<feature type="compositionally biased region" description="Basic and acidic residues" evidence="9">
    <location>
        <begin position="2324"/>
        <end position="2335"/>
    </location>
</feature>
<dbReference type="GO" id="GO:0008168">
    <property type="term" value="F:methyltransferase activity"/>
    <property type="evidence" value="ECO:0007669"/>
    <property type="project" value="UniProtKB-KW"/>
</dbReference>
<dbReference type="Pfam" id="PF00145">
    <property type="entry name" value="DNA_methylase"/>
    <property type="match status" value="1"/>
</dbReference>
<dbReference type="InterPro" id="IPR038718">
    <property type="entry name" value="SNF2-like_sf"/>
</dbReference>
<dbReference type="GO" id="GO:0032259">
    <property type="term" value="P:methylation"/>
    <property type="evidence" value="ECO:0007669"/>
    <property type="project" value="UniProtKB-KW"/>
</dbReference>
<dbReference type="Proteomes" id="UP000827549">
    <property type="component" value="Chromosome 6"/>
</dbReference>
<keyword evidence="5" id="KW-0378">Hydrolase</keyword>
<dbReference type="Gene3D" id="3.40.50.150">
    <property type="entry name" value="Vaccinia Virus protein VP39"/>
    <property type="match status" value="1"/>
</dbReference>
<dbReference type="Gene3D" id="2.40.50.40">
    <property type="match status" value="1"/>
</dbReference>
<feature type="region of interest" description="Disordered" evidence="9">
    <location>
        <begin position="140"/>
        <end position="278"/>
    </location>
</feature>
<dbReference type="GeneID" id="87811392"/>
<keyword evidence="7" id="KW-0539">Nucleus</keyword>
<reference evidence="12" key="1">
    <citation type="submission" date="2023-10" db="EMBL/GenBank/DDBJ databases">
        <authorList>
            <person name="Noh H."/>
        </authorList>
    </citation>
    <scope>NUCLEOTIDE SEQUENCE</scope>
    <source>
        <strain evidence="12">DUCC4014</strain>
    </source>
</reference>
<keyword evidence="8" id="KW-0175">Coiled coil</keyword>
<feature type="compositionally biased region" description="Polar residues" evidence="9">
    <location>
        <begin position="142"/>
        <end position="156"/>
    </location>
</feature>
<dbReference type="Pfam" id="PF00176">
    <property type="entry name" value="SNF2-rel_dom"/>
    <property type="match status" value="1"/>
</dbReference>
<dbReference type="InterPro" id="IPR029063">
    <property type="entry name" value="SAM-dependent_MTases_sf"/>
</dbReference>
<dbReference type="SUPFAM" id="SSF53335">
    <property type="entry name" value="S-adenosyl-L-methionine-dependent methyltransferases"/>
    <property type="match status" value="1"/>
</dbReference>
<dbReference type="Gene3D" id="3.40.50.300">
    <property type="entry name" value="P-loop containing nucleotide triphosphate hydrolases"/>
    <property type="match status" value="1"/>
</dbReference>
<dbReference type="InterPro" id="IPR023780">
    <property type="entry name" value="Chromo_domain"/>
</dbReference>
<dbReference type="CDD" id="cd18793">
    <property type="entry name" value="SF2_C_SNF"/>
    <property type="match status" value="1"/>
</dbReference>
<dbReference type="Pfam" id="PF00385">
    <property type="entry name" value="Chromo"/>
    <property type="match status" value="1"/>
</dbReference>
<evidence type="ECO:0000256" key="5">
    <source>
        <dbReference type="ARBA" id="ARBA00022801"/>
    </source>
</evidence>
<dbReference type="RefSeq" id="XP_062630734.1">
    <property type="nucleotide sequence ID" value="XM_062774750.1"/>
</dbReference>
<evidence type="ECO:0000259" key="11">
    <source>
        <dbReference type="PROSITE" id="PS51194"/>
    </source>
</evidence>
<evidence type="ECO:0000259" key="10">
    <source>
        <dbReference type="PROSITE" id="PS50013"/>
    </source>
</evidence>